<evidence type="ECO:0000256" key="6">
    <source>
        <dbReference type="ARBA" id="ARBA00022741"/>
    </source>
</evidence>
<dbReference type="InterPro" id="IPR005248">
    <property type="entry name" value="NadD/NMNAT"/>
</dbReference>
<dbReference type="PANTHER" id="PTHR39321:SF3">
    <property type="entry name" value="PHOSPHOPANTETHEINE ADENYLYLTRANSFERASE"/>
    <property type="match status" value="1"/>
</dbReference>
<proteinExistence type="inferred from homology"/>
<organism evidence="12 13">
    <name type="scientific">Salipaludibacillus keqinensis</name>
    <dbReference type="NCBI Taxonomy" id="2045207"/>
    <lineage>
        <taxon>Bacteria</taxon>
        <taxon>Bacillati</taxon>
        <taxon>Bacillota</taxon>
        <taxon>Bacilli</taxon>
        <taxon>Bacillales</taxon>
        <taxon>Bacillaceae</taxon>
    </lineage>
</organism>
<dbReference type="InterPro" id="IPR004821">
    <property type="entry name" value="Cyt_trans-like"/>
</dbReference>
<dbReference type="RefSeq" id="WP_110607855.1">
    <property type="nucleotide sequence ID" value="NZ_PDOD01000001.1"/>
</dbReference>
<comment type="caution">
    <text evidence="12">The sequence shown here is derived from an EMBL/GenBank/DDBJ whole genome shotgun (WGS) entry which is preliminary data.</text>
</comment>
<dbReference type="EC" id="2.7.7.18" evidence="10"/>
<dbReference type="SUPFAM" id="SSF52374">
    <property type="entry name" value="Nucleotidylyl transferase"/>
    <property type="match status" value="1"/>
</dbReference>
<keyword evidence="3 10" id="KW-0662">Pyridine nucleotide biosynthesis</keyword>
<reference evidence="12 13" key="1">
    <citation type="submission" date="2017-10" db="EMBL/GenBank/DDBJ databases">
        <title>Bacillus sp. nov., a halophilic bacterium isolated from a Keqin Lake.</title>
        <authorList>
            <person name="Wang H."/>
        </authorList>
    </citation>
    <scope>NUCLEOTIDE SEQUENCE [LARGE SCALE GENOMIC DNA]</scope>
    <source>
        <strain evidence="12 13">KQ-12</strain>
    </source>
</reference>
<sequence>MKKVGLLGGTFDPPHLGHLMMAEEARLKTELDEIWWMPNRIPPHKQLSSNTTENQRVTLVSKMVDLHPSYKLSKVEMERSGPSYTVDTIKKLQNDHPDVQFSFIMGGDSLKHFSMWDRSDELQKMLPFIVLIRPGFAIPEATKFLDLTILDEISLELSSSYIREKVKNNSLNQFLLIKEVYEYIRENRLYE</sequence>
<evidence type="ECO:0000256" key="1">
    <source>
        <dbReference type="ARBA" id="ARBA00002324"/>
    </source>
</evidence>
<evidence type="ECO:0000256" key="4">
    <source>
        <dbReference type="ARBA" id="ARBA00022679"/>
    </source>
</evidence>
<dbReference type="UniPathway" id="UPA00253">
    <property type="reaction ID" value="UER00332"/>
</dbReference>
<keyword evidence="8 10" id="KW-0520">NAD</keyword>
<dbReference type="HAMAP" id="MF_00244">
    <property type="entry name" value="NaMN_adenylyltr"/>
    <property type="match status" value="1"/>
</dbReference>
<comment type="catalytic activity">
    <reaction evidence="9 10">
        <text>nicotinate beta-D-ribonucleotide + ATP + H(+) = deamido-NAD(+) + diphosphate</text>
        <dbReference type="Rhea" id="RHEA:22860"/>
        <dbReference type="ChEBI" id="CHEBI:15378"/>
        <dbReference type="ChEBI" id="CHEBI:30616"/>
        <dbReference type="ChEBI" id="CHEBI:33019"/>
        <dbReference type="ChEBI" id="CHEBI:57502"/>
        <dbReference type="ChEBI" id="CHEBI:58437"/>
        <dbReference type="EC" id="2.7.7.18"/>
    </reaction>
</comment>
<dbReference type="InterPro" id="IPR014729">
    <property type="entry name" value="Rossmann-like_a/b/a_fold"/>
</dbReference>
<evidence type="ECO:0000256" key="2">
    <source>
        <dbReference type="ARBA" id="ARBA00005019"/>
    </source>
</evidence>
<dbReference type="GO" id="GO:0009435">
    <property type="term" value="P:NAD+ biosynthetic process"/>
    <property type="evidence" value="ECO:0007669"/>
    <property type="project" value="UniProtKB-UniRule"/>
</dbReference>
<keyword evidence="6 10" id="KW-0547">Nucleotide-binding</keyword>
<evidence type="ECO:0000256" key="7">
    <source>
        <dbReference type="ARBA" id="ARBA00022840"/>
    </source>
</evidence>
<keyword evidence="13" id="KW-1185">Reference proteome</keyword>
<name>A0A323TI59_9BACI</name>
<dbReference type="Proteomes" id="UP000248214">
    <property type="component" value="Unassembled WGS sequence"/>
</dbReference>
<dbReference type="NCBIfam" id="TIGR00125">
    <property type="entry name" value="cyt_tran_rel"/>
    <property type="match status" value="1"/>
</dbReference>
<keyword evidence="4 10" id="KW-0808">Transferase</keyword>
<dbReference type="PANTHER" id="PTHR39321">
    <property type="entry name" value="NICOTINATE-NUCLEOTIDE ADENYLYLTRANSFERASE-RELATED"/>
    <property type="match status" value="1"/>
</dbReference>
<evidence type="ECO:0000256" key="10">
    <source>
        <dbReference type="HAMAP-Rule" id="MF_00244"/>
    </source>
</evidence>
<keyword evidence="7 10" id="KW-0067">ATP-binding</keyword>
<comment type="similarity">
    <text evidence="10">Belongs to the NadD family.</text>
</comment>
<protein>
    <recommendedName>
        <fullName evidence="10">Probable nicotinate-nucleotide adenylyltransferase</fullName>
        <ecNumber evidence="10">2.7.7.18</ecNumber>
    </recommendedName>
    <alternativeName>
        <fullName evidence="10">Deamido-NAD(+) diphosphorylase</fullName>
    </alternativeName>
    <alternativeName>
        <fullName evidence="10">Deamido-NAD(+) pyrophosphorylase</fullName>
    </alternativeName>
    <alternativeName>
        <fullName evidence="10">Nicotinate mononucleotide adenylyltransferase</fullName>
        <shortName evidence="10">NaMN adenylyltransferase</shortName>
    </alternativeName>
</protein>
<feature type="domain" description="Cytidyltransferase-like" evidence="11">
    <location>
        <begin position="6"/>
        <end position="165"/>
    </location>
</feature>
<keyword evidence="5 10" id="KW-0548">Nucleotidyltransferase</keyword>
<gene>
    <name evidence="10 12" type="primary">nadD</name>
    <name evidence="12" type="ORF">CR194_01395</name>
</gene>
<evidence type="ECO:0000256" key="5">
    <source>
        <dbReference type="ARBA" id="ARBA00022695"/>
    </source>
</evidence>
<dbReference type="EMBL" id="PDOD01000001">
    <property type="protein sequence ID" value="PYZ94220.1"/>
    <property type="molecule type" value="Genomic_DNA"/>
</dbReference>
<dbReference type="GO" id="GO:0005524">
    <property type="term" value="F:ATP binding"/>
    <property type="evidence" value="ECO:0007669"/>
    <property type="project" value="UniProtKB-KW"/>
</dbReference>
<dbReference type="OrthoDB" id="5295945at2"/>
<dbReference type="NCBIfam" id="NF000840">
    <property type="entry name" value="PRK00071.1-3"/>
    <property type="match status" value="1"/>
</dbReference>
<evidence type="ECO:0000256" key="8">
    <source>
        <dbReference type="ARBA" id="ARBA00023027"/>
    </source>
</evidence>
<comment type="function">
    <text evidence="1 10">Catalyzes the reversible adenylation of nicotinate mononucleotide (NaMN) to nicotinic acid adenine dinucleotide (NaAD).</text>
</comment>
<evidence type="ECO:0000256" key="3">
    <source>
        <dbReference type="ARBA" id="ARBA00022642"/>
    </source>
</evidence>
<evidence type="ECO:0000313" key="13">
    <source>
        <dbReference type="Proteomes" id="UP000248214"/>
    </source>
</evidence>
<dbReference type="Gene3D" id="3.40.50.620">
    <property type="entry name" value="HUPs"/>
    <property type="match status" value="1"/>
</dbReference>
<dbReference type="NCBIfam" id="TIGR00482">
    <property type="entry name" value="nicotinate (nicotinamide) nucleotide adenylyltransferase"/>
    <property type="match status" value="1"/>
</dbReference>
<dbReference type="Pfam" id="PF01467">
    <property type="entry name" value="CTP_transf_like"/>
    <property type="match status" value="1"/>
</dbReference>
<evidence type="ECO:0000313" key="12">
    <source>
        <dbReference type="EMBL" id="PYZ94220.1"/>
    </source>
</evidence>
<evidence type="ECO:0000256" key="9">
    <source>
        <dbReference type="ARBA" id="ARBA00048721"/>
    </source>
</evidence>
<dbReference type="CDD" id="cd02165">
    <property type="entry name" value="NMNAT"/>
    <property type="match status" value="1"/>
</dbReference>
<dbReference type="AlphaFoldDB" id="A0A323TI59"/>
<dbReference type="GO" id="GO:0004515">
    <property type="term" value="F:nicotinate-nucleotide adenylyltransferase activity"/>
    <property type="evidence" value="ECO:0007669"/>
    <property type="project" value="UniProtKB-UniRule"/>
</dbReference>
<evidence type="ECO:0000259" key="11">
    <source>
        <dbReference type="Pfam" id="PF01467"/>
    </source>
</evidence>
<accession>A0A323TI59</accession>
<comment type="pathway">
    <text evidence="2 10">Cofactor biosynthesis; NAD(+) biosynthesis; deamido-NAD(+) from nicotinate D-ribonucleotide: step 1/1.</text>
</comment>